<evidence type="ECO:0000259" key="4">
    <source>
        <dbReference type="PROSITE" id="PS50268"/>
    </source>
</evidence>
<evidence type="ECO:0000313" key="6">
    <source>
        <dbReference type="EMBL" id="CTQ64168.1"/>
    </source>
</evidence>
<proteinExistence type="predicted"/>
<dbReference type="Pfam" id="PF19116">
    <property type="entry name" value="DUF5801"/>
    <property type="match status" value="2"/>
</dbReference>
<dbReference type="PRINTS" id="PR00313">
    <property type="entry name" value="CABNDNGRPT"/>
</dbReference>
<dbReference type="NCBIfam" id="TIGR03661">
    <property type="entry name" value="T1SS_VCA0849"/>
    <property type="match status" value="1"/>
</dbReference>
<feature type="region of interest" description="Disordered" evidence="3">
    <location>
        <begin position="176"/>
        <end position="210"/>
    </location>
</feature>
<organism evidence="6 7">
    <name type="scientific">Roseibium album</name>
    <dbReference type="NCBI Taxonomy" id="311410"/>
    <lineage>
        <taxon>Bacteria</taxon>
        <taxon>Pseudomonadati</taxon>
        <taxon>Pseudomonadota</taxon>
        <taxon>Alphaproteobacteria</taxon>
        <taxon>Hyphomicrobiales</taxon>
        <taxon>Stappiaceae</taxon>
        <taxon>Roseibium</taxon>
    </lineage>
</organism>
<evidence type="ECO:0000313" key="7">
    <source>
        <dbReference type="Proteomes" id="UP000049983"/>
    </source>
</evidence>
<dbReference type="Pfam" id="PF01483">
    <property type="entry name" value="P_proprotein"/>
    <property type="match status" value="1"/>
</dbReference>
<dbReference type="PROSITE" id="PS00018">
    <property type="entry name" value="EF_HAND_1"/>
    <property type="match status" value="1"/>
</dbReference>
<dbReference type="InterPro" id="IPR019959">
    <property type="entry name" value="T1SS-143_rpt-cont_dom"/>
</dbReference>
<name>A0A0M6ZN31_9HYPH</name>
<dbReference type="Gene3D" id="2.150.10.10">
    <property type="entry name" value="Serralysin-like metalloprotease, C-terminal"/>
    <property type="match status" value="3"/>
</dbReference>
<dbReference type="InterPro" id="IPR018511">
    <property type="entry name" value="Hemolysin-typ_Ca-bd_CS"/>
</dbReference>
<dbReference type="GeneID" id="97667750"/>
<sequence>MNEFVRIAQANISTGTGNSAAADGASESLVVDRPAAQSSVVALRNSGQLVDFRQILDEDISFFRIDGDLQMIFADGGMVIIQDFFEGDSGAEAVIVGDNELLSIDGFVSLANLQLAEEIQTAAGETSNLATALGSSQSSGQNFEPTEFGDLGNGLGFGDLLRGELPGERAFLVDDFSESADNTGPDIGTPVDSTLDEENLEEGTGPDGPVSVTASLDVDFGENPGGTPRLEFDGLPGGLTSDGVPLVLSVVTNPGGGQTLTAVKAGTGEAVFTVTLDVVSSGGSPGGQYTFDLFGNLDHIGDGQDTSIPLVFGFSAYDSDGDADSDTFTVNIIDDEPETGESEQLTLGEENLDDGTDPDASSLTKAGELNIAWGADNADDAVDAALQDAPGGTANRSVVFAAISDQPTIATSSDGVALQYELSENDTVLTAYKGDDRGDADKVFVVTLFDDGTGSYTFELLGNIDHVDSASGLATESRNLDFTFVANDGDGDAVTGGLRVTIEDDEPQAGEPVQRTLQEHDLATGTDPDSSALVKTGDLDITWGADDADAADDGAMQDTPGGAGNRSIVFAAIADQPTQATTSDGLALEYVLSENGTVLTAYKGDDRGDESKVFVVSLSDDGSGSYTFELLGNLDHNPPGSTGKMVSWNLDFGFVARDGDGDAVASEFRVTIVDDEPEAGIAENVTLQEHDLASGTDPDATALTQTGNLNFTFGADDGDTADTGGLQDTPGGTGNRSVVFAAIADQPTQLTTSDGIELDYVLNSDGTVLTAYKGDGRTDADKVFVVSLSDDGSGSYTFELLGNIDHDLPGSGAMSESWDLDFAVIASDSDGDTVEGDFRVSVVDDAPLSSEPVASAVEEEDLPGGNDDRDPFDIDGLPADLGTPLTEQATASLNITWGADDTDSADTEVDGLPVQDTATAGGQRSVVFSDAADGEIVDIASVIAVEDGEGAAIDPATLTSRGDALSYVLSNDGTLLTAYANYGDTEERSVFRVALSDDAEGSYQFILDDTLDHPLKGTSSVEEDVLSLSFDFIARDSDGDTSTDAFTVQVIDDSPSIASANIHDIGVVGPVTYDSGIINLAIPDDGNLGEVLSSTIEVPEGGTIRDLNLSLVLDHDWMRDLKITLIAPNGTLVRLVEVSGADGAVDGTVTLDDEAANSLAVATPPFAGSWRPTVSDLDLLDGLNQEGTWTLQIDDVFVKDTGSLVSWSLTIETGGVAALVDEDDLPAGNMDSQPGDAATVTNDSLDTDGDATTVYGELAIFWGADNENSVPDGGTSAGNGDRAVTFVEGDGGSVDELVALGLTSNGGALSYTLNASLDILTATAGGRVIFTVELFDTESGSFKFDLEDSLDHLEGADENDLILDFLYVATDSDGDTSTSTFSVGVDDDTPVVGDGVERATLDEDDIVSFFSIGSEPSDGNADGSTTGFADIVGPAFAEGSLAALVDFGADGRGDTGGFSFSPTAAADMEALGLQSRGEVLSFAVTEIAGSSFLFGYVDEGDGSFDLFVDRPVISLQLETDGDYAVRLHDQLDHVSGNGQNSVLDTVSGSLSEIDFGAVIEVTDADGDGRGLTGKLLADVTDDVPVPEIAVVDYVRIDETYGLHSDNVFDPSTGEFDPEIVDLFSGVTSTGSDADLPGPIYASFGVVGFDAGGGADDDPSVELSLRIDDPASGITTTDGKAITLSMEGDLVVGRIDGDGDAAFAIHLDEDGNVSIAQYLSLKHPDPASSDEHISLAGKISAVLTVTDADGDTVSNDVSIGADVTFDDDGPTAFRRGSGVAKNEADTETSIVSGQLQFDGGADGATVTGITFISDGDYIRTFDPDASGADRRGTLSADGVPVIWSSSTDAGGVITVTAVLEGTATKAFELVVNPDGNYTYEQFVGLDHPDAGETGRADQLIFRIRFTVTDGDGDTDAANATIRIRDGGPEIGTVDDTVVEEDGTRRLESIDLGIEWGIDDANDDDGAPGDRSVGFSEATAVDNVSFADADGALTEIYSNGELVNFAIIDGILVGYVGAAVPVEATESSVVLTVSLSDEGTGSYDFELLQPLDHTTSVGTDRYLDLTFSFKATDADGDDSEDGAFTVRVDAAGTVTGTSVDYSGLTSGVFVNLSDAEKTILGQTVAGETATDRDDADPAVVGSDSMEGIDEAIGGAGDDVLVGNDNNNTLTGNGGNDALNGGGGINLLDGGEGTDTADYSNNSEAVLVRMDLNWSTDLANQSLGFTVLADAIAADTIDHDNLVSIENVTGSDFNDTIFGDGQANTISGGEGNDFIAGFGGNDTLIGGAGNDDIFGVLGNNKLAGGTGQDRLFGGTGADEFVFAAGEGSASISDADQVFFFQDGSDKITITGGLTFADLTIGNDAFGRATIFDNVNGQYVAVITGVSPAALSASDFNFSSDPIILDLDGDGVELISAENGVDFDVNADGIIEQTGWVGSDDGLLVMDVDGSGAIENGSEIFSESFNGGSYADSLEALASLDDNGDGVIDAGDAAFNDIKVWQDANSDGVVQEGELKSLVEHGVASIDLGARSVYQDVDGNTVFAEGTFTKTDGSTGEYAGAAFAVANVDGPDAEETTRQSTAIAAGVALVIYAASSDEVAAGLTSVSVTRASEHGELTVSDDFTVTFTSSEGYVGDASVEIALNFADGNVVTRAVELEVLAADTAATGSSPTSVSGTVVADIQDQPENDSDINPVENIELGAIITGSTIRGDDGDNVLVGTDGDDILIGGLGSDTLTGGAGADTFVLNSLAEADIITDYAFADGDRIDLGELLDGAFGPGADVEEFVQAQKEADGAITLKVDRDGDGTAHDWQDAATLQDHASMGETIRVVLDSDGSEAQIPVNIG</sequence>
<dbReference type="SUPFAM" id="SSF49785">
    <property type="entry name" value="Galactose-binding domain-like"/>
    <property type="match status" value="1"/>
</dbReference>
<dbReference type="GO" id="GO:0016020">
    <property type="term" value="C:membrane"/>
    <property type="evidence" value="ECO:0007669"/>
    <property type="project" value="InterPro"/>
</dbReference>
<dbReference type="GO" id="GO:0005509">
    <property type="term" value="F:calcium ion binding"/>
    <property type="evidence" value="ECO:0007669"/>
    <property type="project" value="InterPro"/>
</dbReference>
<evidence type="ECO:0000259" key="5">
    <source>
        <dbReference type="PROSITE" id="PS51829"/>
    </source>
</evidence>
<feature type="region of interest" description="Disordered" evidence="3">
    <location>
        <begin position="335"/>
        <end position="358"/>
    </location>
</feature>
<dbReference type="RefSeq" id="WP_055116121.1">
    <property type="nucleotide sequence ID" value="NZ_CXWA01000003.1"/>
</dbReference>
<dbReference type="InterPro" id="IPR019960">
    <property type="entry name" value="T1SS_VCA0849"/>
</dbReference>
<gene>
    <name evidence="6" type="primary">cya_1</name>
    <name evidence="6" type="ORF">LA5096_00284</name>
</gene>
<dbReference type="PANTHER" id="PTHR39431">
    <property type="entry name" value="FRPA/C-RELATED PROTEIN"/>
    <property type="match status" value="1"/>
</dbReference>
<keyword evidence="7" id="KW-1185">Reference proteome</keyword>
<dbReference type="PROSITE" id="PS50268">
    <property type="entry name" value="CADHERIN_2"/>
    <property type="match status" value="1"/>
</dbReference>
<dbReference type="InterPro" id="IPR018247">
    <property type="entry name" value="EF_Hand_1_Ca_BS"/>
</dbReference>
<feature type="domain" description="P/Homo B" evidence="5">
    <location>
        <begin position="1068"/>
        <end position="1218"/>
    </location>
</feature>
<keyword evidence="1" id="KW-0645">Protease</keyword>
<dbReference type="SUPFAM" id="SSF51120">
    <property type="entry name" value="beta-Roll"/>
    <property type="match status" value="3"/>
</dbReference>
<reference evidence="7" key="1">
    <citation type="submission" date="2015-07" db="EMBL/GenBank/DDBJ databases">
        <authorList>
            <person name="Rodrigo-Torres Lidia"/>
            <person name="Arahal R.David."/>
        </authorList>
    </citation>
    <scope>NUCLEOTIDE SEQUENCE [LARGE SCALE GENOMIC DNA]</scope>
    <source>
        <strain evidence="7">CECT 5096</strain>
    </source>
</reference>
<dbReference type="InterPro" id="IPR002884">
    <property type="entry name" value="P_dom"/>
</dbReference>
<evidence type="ECO:0000256" key="1">
    <source>
        <dbReference type="ARBA" id="ARBA00022670"/>
    </source>
</evidence>
<dbReference type="InterPro" id="IPR008979">
    <property type="entry name" value="Galactose-bd-like_sf"/>
</dbReference>
<dbReference type="EMBL" id="CXWC01000001">
    <property type="protein sequence ID" value="CTQ64168.1"/>
    <property type="molecule type" value="Genomic_DNA"/>
</dbReference>
<dbReference type="NCBIfam" id="TIGR03660">
    <property type="entry name" value="T1SS_rpt_143"/>
    <property type="match status" value="4"/>
</dbReference>
<dbReference type="GO" id="GO:0006508">
    <property type="term" value="P:proteolysis"/>
    <property type="evidence" value="ECO:0007669"/>
    <property type="project" value="UniProtKB-KW"/>
</dbReference>
<dbReference type="STRING" id="311410.LA5095_02915"/>
<dbReference type="GO" id="GO:0007156">
    <property type="term" value="P:homophilic cell adhesion via plasma membrane adhesion molecules"/>
    <property type="evidence" value="ECO:0007669"/>
    <property type="project" value="InterPro"/>
</dbReference>
<dbReference type="InterPro" id="IPR002126">
    <property type="entry name" value="Cadherin-like_dom"/>
</dbReference>
<dbReference type="InterPro" id="IPR001343">
    <property type="entry name" value="Hemolysn_Ca-bd"/>
</dbReference>
<feature type="domain" description="Cadherin" evidence="4">
    <location>
        <begin position="2571"/>
        <end position="2692"/>
    </location>
</feature>
<dbReference type="Proteomes" id="UP000049983">
    <property type="component" value="Unassembled WGS sequence"/>
</dbReference>
<dbReference type="GO" id="GO:0004252">
    <property type="term" value="F:serine-type endopeptidase activity"/>
    <property type="evidence" value="ECO:0007669"/>
    <property type="project" value="InterPro"/>
</dbReference>
<feature type="region of interest" description="Disordered" evidence="3">
    <location>
        <begin position="849"/>
        <end position="869"/>
    </location>
</feature>
<dbReference type="OrthoDB" id="7759198at2"/>
<dbReference type="PROSITE" id="PS00330">
    <property type="entry name" value="HEMOLYSIN_CALCIUM"/>
    <property type="match status" value="1"/>
</dbReference>
<dbReference type="InterPro" id="IPR043824">
    <property type="entry name" value="DUF5801"/>
</dbReference>
<keyword evidence="2" id="KW-0378">Hydrolase</keyword>
<dbReference type="PANTHER" id="PTHR39431:SF1">
    <property type="entry name" value="FRPA_C-RELATED PROTEIN"/>
    <property type="match status" value="1"/>
</dbReference>
<evidence type="ECO:0000256" key="2">
    <source>
        <dbReference type="ARBA" id="ARBA00022801"/>
    </source>
</evidence>
<accession>A0A0M6ZN31</accession>
<evidence type="ECO:0000256" key="3">
    <source>
        <dbReference type="SAM" id="MobiDB-lite"/>
    </source>
</evidence>
<dbReference type="Gene3D" id="2.60.120.260">
    <property type="entry name" value="Galactose-binding domain-like"/>
    <property type="match status" value="1"/>
</dbReference>
<dbReference type="PROSITE" id="PS51829">
    <property type="entry name" value="P_HOMO_B"/>
    <property type="match status" value="1"/>
</dbReference>
<dbReference type="InterPro" id="IPR011049">
    <property type="entry name" value="Serralysin-like_metalloprot_C"/>
</dbReference>
<dbReference type="Pfam" id="PF00353">
    <property type="entry name" value="HemolysinCabind"/>
    <property type="match status" value="4"/>
</dbReference>
<protein>
    <submittedName>
        <fullName evidence="6">Cyclolysin</fullName>
    </submittedName>
</protein>